<dbReference type="NCBIfam" id="TIGR00621">
    <property type="entry name" value="ssb"/>
    <property type="match status" value="1"/>
</dbReference>
<dbReference type="RefSeq" id="WP_066417486.1">
    <property type="nucleotide sequence ID" value="NZ_CP018866.1"/>
</dbReference>
<keyword evidence="1 3" id="KW-0238">DNA-binding</keyword>
<dbReference type="HAMAP" id="MF_00984">
    <property type="entry name" value="SSB"/>
    <property type="match status" value="1"/>
</dbReference>
<dbReference type="Pfam" id="PF00436">
    <property type="entry name" value="SSB"/>
    <property type="match status" value="1"/>
</dbReference>
<dbReference type="GO" id="GO:0006310">
    <property type="term" value="P:DNA recombination"/>
    <property type="evidence" value="ECO:0007669"/>
    <property type="project" value="UniProtKB-UniRule"/>
</dbReference>
<evidence type="ECO:0000256" key="3">
    <source>
        <dbReference type="HAMAP-Rule" id="MF_00984"/>
    </source>
</evidence>
<feature type="short sequence motif" description="Important for interaction with partner proteins" evidence="3">
    <location>
        <begin position="169"/>
        <end position="174"/>
    </location>
</feature>
<dbReference type="GO" id="GO:0006260">
    <property type="term" value="P:DNA replication"/>
    <property type="evidence" value="ECO:0007669"/>
    <property type="project" value="UniProtKB-UniRule"/>
</dbReference>
<dbReference type="PANTHER" id="PTHR10302:SF27">
    <property type="entry name" value="SINGLE-STRANDED DNA-BINDING PROTEIN"/>
    <property type="match status" value="1"/>
</dbReference>
<sequence>MLNRVVLVGRLTKDPELRYTASGVAVATFTLAVNRAFQNQQGEREADFINCVVWRKPAENVANFLKKGSLAGVDGRMQTRNYEGQDGRRVYVTEVVAESVQFLEPRNASGGGGSRPNFNENQGYGSSPFGNDQNHDQRGGSNNNNRNQGFTRLDDDPFANEGQTIDISDDDLPF</sequence>
<organism evidence="6 7">
    <name type="scientific">Sutcliffiella cohnii</name>
    <dbReference type="NCBI Taxonomy" id="33932"/>
    <lineage>
        <taxon>Bacteria</taxon>
        <taxon>Bacillati</taxon>
        <taxon>Bacillota</taxon>
        <taxon>Bacilli</taxon>
        <taxon>Bacillales</taxon>
        <taxon>Bacillaceae</taxon>
        <taxon>Sutcliffiella</taxon>
    </lineage>
</organism>
<feature type="region of interest" description="Disordered" evidence="5">
    <location>
        <begin position="103"/>
        <end position="174"/>
    </location>
</feature>
<comment type="function">
    <text evidence="3">Plays an important role in DNA replication, recombination and repair. Binds to ssDNA and to an array of partner proteins to recruit them to their sites of action during DNA metabolism.</text>
</comment>
<dbReference type="EMBL" id="CP018866">
    <property type="protein sequence ID" value="AST93917.1"/>
    <property type="molecule type" value="Genomic_DNA"/>
</dbReference>
<dbReference type="SUPFAM" id="SSF50249">
    <property type="entry name" value="Nucleic acid-binding proteins"/>
    <property type="match status" value="1"/>
</dbReference>
<dbReference type="PANTHER" id="PTHR10302">
    <property type="entry name" value="SINGLE-STRANDED DNA-BINDING PROTEIN"/>
    <property type="match status" value="1"/>
</dbReference>
<evidence type="ECO:0000313" key="7">
    <source>
        <dbReference type="Proteomes" id="UP000215224"/>
    </source>
</evidence>
<feature type="compositionally biased region" description="Low complexity" evidence="5">
    <location>
        <begin position="139"/>
        <end position="149"/>
    </location>
</feature>
<dbReference type="FunFam" id="2.40.50.140:FF:000084">
    <property type="entry name" value="Single-stranded DNA-binding protein"/>
    <property type="match status" value="1"/>
</dbReference>
<dbReference type="InterPro" id="IPR000424">
    <property type="entry name" value="Primosome_PriB/ssb"/>
</dbReference>
<proteinExistence type="inferred from homology"/>
<dbReference type="GO" id="GO:0003697">
    <property type="term" value="F:single-stranded DNA binding"/>
    <property type="evidence" value="ECO:0007669"/>
    <property type="project" value="UniProtKB-UniRule"/>
</dbReference>
<keyword evidence="3" id="KW-0235">DNA replication</keyword>
<name>A0A223KWX8_9BACI</name>
<accession>A0A223KWX8</accession>
<evidence type="ECO:0000256" key="4">
    <source>
        <dbReference type="RuleBase" id="RU000524"/>
    </source>
</evidence>
<keyword evidence="7" id="KW-1185">Reference proteome</keyword>
<dbReference type="InterPro" id="IPR011344">
    <property type="entry name" value="ssDNA-bd"/>
</dbReference>
<dbReference type="GO" id="GO:0009295">
    <property type="term" value="C:nucleoid"/>
    <property type="evidence" value="ECO:0007669"/>
    <property type="project" value="TreeGrafter"/>
</dbReference>
<dbReference type="PROSITE" id="PS50935">
    <property type="entry name" value="SSB"/>
    <property type="match status" value="1"/>
</dbReference>
<protein>
    <recommendedName>
        <fullName evidence="3 4">Single-stranded DNA-binding protein</fullName>
        <shortName evidence="3">SSB</shortName>
    </recommendedName>
</protein>
<dbReference type="AlphaFoldDB" id="A0A223KWX8"/>
<dbReference type="InterPro" id="IPR012340">
    <property type="entry name" value="NA-bd_OB-fold"/>
</dbReference>
<dbReference type="CDD" id="cd04496">
    <property type="entry name" value="SSB_OBF"/>
    <property type="match status" value="1"/>
</dbReference>
<dbReference type="STRING" id="1314751.GCA_001591425_02874"/>
<comment type="subunit">
    <text evidence="3">Homotetramer.</text>
</comment>
<keyword evidence="3" id="KW-0227">DNA damage</keyword>
<feature type="compositionally biased region" description="Polar residues" evidence="5">
    <location>
        <begin position="116"/>
        <end position="132"/>
    </location>
</feature>
<keyword evidence="2 3" id="KW-0233">DNA recombination</keyword>
<dbReference type="KEGG" id="bcoh:BC6307_22900"/>
<evidence type="ECO:0000256" key="2">
    <source>
        <dbReference type="ARBA" id="ARBA00023172"/>
    </source>
</evidence>
<evidence type="ECO:0000256" key="5">
    <source>
        <dbReference type="SAM" id="MobiDB-lite"/>
    </source>
</evidence>
<keyword evidence="3" id="KW-0234">DNA repair</keyword>
<reference evidence="6 7" key="1">
    <citation type="submission" date="2016-12" db="EMBL/GenBank/DDBJ databases">
        <title>The whole genome sequencing and assembly of Bacillus cohnii DSM 6307T strain.</title>
        <authorList>
            <person name="Lee Y.-J."/>
            <person name="Yi H."/>
            <person name="Bahn Y.-S."/>
            <person name="Kim J.F."/>
            <person name="Lee D.-W."/>
        </authorList>
    </citation>
    <scope>NUCLEOTIDE SEQUENCE [LARGE SCALE GENOMIC DNA]</scope>
    <source>
        <strain evidence="6 7">DSM 6307</strain>
    </source>
</reference>
<dbReference type="Gene3D" id="2.40.50.140">
    <property type="entry name" value="Nucleic acid-binding proteins"/>
    <property type="match status" value="1"/>
</dbReference>
<dbReference type="Proteomes" id="UP000215224">
    <property type="component" value="Chromosome"/>
</dbReference>
<dbReference type="GO" id="GO:0006281">
    <property type="term" value="P:DNA repair"/>
    <property type="evidence" value="ECO:0007669"/>
    <property type="project" value="UniProtKB-UniRule"/>
</dbReference>
<comment type="caution">
    <text evidence="3">Lacks conserved residue(s) required for the propagation of feature annotation.</text>
</comment>
<gene>
    <name evidence="6" type="ORF">BC6307_22900</name>
</gene>
<evidence type="ECO:0000313" key="6">
    <source>
        <dbReference type="EMBL" id="AST93917.1"/>
    </source>
</evidence>
<evidence type="ECO:0000256" key="1">
    <source>
        <dbReference type="ARBA" id="ARBA00023125"/>
    </source>
</evidence>